<dbReference type="NCBIfam" id="NF008425">
    <property type="entry name" value="PRK11259.1"/>
    <property type="match status" value="1"/>
</dbReference>
<dbReference type="Gene3D" id="3.30.9.10">
    <property type="entry name" value="D-Amino Acid Oxidase, subunit A, domain 2"/>
    <property type="match status" value="1"/>
</dbReference>
<accession>A0A853C9W0</accession>
<dbReference type="PANTHER" id="PTHR10961:SF7">
    <property type="entry name" value="FAD DEPENDENT OXIDOREDUCTASE DOMAIN-CONTAINING PROTEIN"/>
    <property type="match status" value="1"/>
</dbReference>
<dbReference type="InterPro" id="IPR006076">
    <property type="entry name" value="FAD-dep_OxRdtase"/>
</dbReference>
<evidence type="ECO:0000256" key="2">
    <source>
        <dbReference type="ARBA" id="ARBA00022630"/>
    </source>
</evidence>
<evidence type="ECO:0000256" key="3">
    <source>
        <dbReference type="ARBA" id="ARBA00022827"/>
    </source>
</evidence>
<keyword evidence="3" id="KW-0274">FAD</keyword>
<dbReference type="EC" id="1.5.3.1" evidence="6"/>
<keyword evidence="4 6" id="KW-0560">Oxidoreductase</keyword>
<dbReference type="Proteomes" id="UP000541969">
    <property type="component" value="Unassembled WGS sequence"/>
</dbReference>
<dbReference type="EMBL" id="JACBZT010000001">
    <property type="protein sequence ID" value="NYJ03951.1"/>
    <property type="molecule type" value="Genomic_DNA"/>
</dbReference>
<evidence type="ECO:0000259" key="5">
    <source>
        <dbReference type="Pfam" id="PF01266"/>
    </source>
</evidence>
<reference evidence="6 7" key="1">
    <citation type="submission" date="2020-07" db="EMBL/GenBank/DDBJ databases">
        <title>Sequencing the genomes of 1000 actinobacteria strains.</title>
        <authorList>
            <person name="Klenk H.-P."/>
        </authorList>
    </citation>
    <scope>NUCLEOTIDE SEQUENCE [LARGE SCALE GENOMIC DNA]</scope>
    <source>
        <strain evidence="6 7">DSM 104001</strain>
    </source>
</reference>
<dbReference type="RefSeq" id="WP_179714732.1">
    <property type="nucleotide sequence ID" value="NZ_JACBZT010000001.1"/>
</dbReference>
<dbReference type="GO" id="GO:0008115">
    <property type="term" value="F:sarcosine oxidase activity"/>
    <property type="evidence" value="ECO:0007669"/>
    <property type="project" value="UniProtKB-EC"/>
</dbReference>
<comment type="cofactor">
    <cofactor evidence="1">
        <name>FAD</name>
        <dbReference type="ChEBI" id="CHEBI:57692"/>
    </cofactor>
</comment>
<dbReference type="InterPro" id="IPR002204">
    <property type="entry name" value="3-OH-isobutyrate_DH-rel_CS"/>
</dbReference>
<dbReference type="SUPFAM" id="SSF54373">
    <property type="entry name" value="FAD-linked reductases, C-terminal domain"/>
    <property type="match status" value="1"/>
</dbReference>
<evidence type="ECO:0000313" key="6">
    <source>
        <dbReference type="EMBL" id="NYJ03951.1"/>
    </source>
</evidence>
<keyword evidence="2" id="KW-0285">Flavoprotein</keyword>
<organism evidence="6 7">
    <name type="scientific">Petropleomorpha daqingensis</name>
    <dbReference type="NCBI Taxonomy" id="2026353"/>
    <lineage>
        <taxon>Bacteria</taxon>
        <taxon>Bacillati</taxon>
        <taxon>Actinomycetota</taxon>
        <taxon>Actinomycetes</taxon>
        <taxon>Geodermatophilales</taxon>
        <taxon>Geodermatophilaceae</taxon>
        <taxon>Petropleomorpha</taxon>
    </lineage>
</organism>
<gene>
    <name evidence="6" type="ORF">GGQ55_000229</name>
</gene>
<name>A0A853C9W0_9ACTN</name>
<comment type="caution">
    <text evidence="6">The sequence shown here is derived from an EMBL/GenBank/DDBJ whole genome shotgun (WGS) entry which is preliminary data.</text>
</comment>
<dbReference type="Pfam" id="PF01266">
    <property type="entry name" value="DAO"/>
    <property type="match status" value="1"/>
</dbReference>
<keyword evidence="7" id="KW-1185">Reference proteome</keyword>
<dbReference type="AlphaFoldDB" id="A0A853C9W0"/>
<evidence type="ECO:0000256" key="1">
    <source>
        <dbReference type="ARBA" id="ARBA00001974"/>
    </source>
</evidence>
<proteinExistence type="predicted"/>
<evidence type="ECO:0000313" key="7">
    <source>
        <dbReference type="Proteomes" id="UP000541969"/>
    </source>
</evidence>
<dbReference type="PANTHER" id="PTHR10961">
    <property type="entry name" value="PEROXISOMAL SARCOSINE OXIDASE"/>
    <property type="match status" value="1"/>
</dbReference>
<dbReference type="InterPro" id="IPR045170">
    <property type="entry name" value="MTOX"/>
</dbReference>
<dbReference type="InterPro" id="IPR036188">
    <property type="entry name" value="FAD/NAD-bd_sf"/>
</dbReference>
<dbReference type="Gene3D" id="3.50.50.60">
    <property type="entry name" value="FAD/NAD(P)-binding domain"/>
    <property type="match status" value="1"/>
</dbReference>
<sequence length="378" mass="41075">MTFDVIVVGLGGMGSAAAAHLAGRGQRVLGFERFGPAHALGSSHGGSRIIRQAYFEDPDYVPLLQRAYELWERAERDRGADLLTVTGGLYIGQPHHRTVGGSLATAQEHDLPHELLDAAEVRRRFPTLQPEDGEVALFEAVAGYVRPEASVSAHLELAARAGAELHFEEAVTAWEADGDGVRVTTATGTFRAERLVICPGAWAPQLLEDLGVPFTVERQVMYWFQPEGGAERYERHPIWIHQADDGLQLYGFPAIDGPDGGVKTAFFRHGSVTTPETIDRVVHPDEVEFMAKRLGAFAPGMPGRFLRGAACMYTTTPDEHFVVAVHPEHPNVTVACGFSGHGFKFVPVIGEILADLSTTGTTAHPIDLFDPRRGALSR</sequence>
<dbReference type="PROSITE" id="PS00895">
    <property type="entry name" value="3_HYDROXYISOBUT_DH"/>
    <property type="match status" value="1"/>
</dbReference>
<protein>
    <submittedName>
        <fullName evidence="6">Sarcosine oxidase</fullName>
        <ecNumber evidence="6">1.5.3.1</ecNumber>
    </submittedName>
</protein>
<dbReference type="SUPFAM" id="SSF51905">
    <property type="entry name" value="FAD/NAD(P)-binding domain"/>
    <property type="match status" value="1"/>
</dbReference>
<feature type="domain" description="FAD dependent oxidoreductase" evidence="5">
    <location>
        <begin position="4"/>
        <end position="356"/>
    </location>
</feature>
<evidence type="ECO:0000256" key="4">
    <source>
        <dbReference type="ARBA" id="ARBA00023002"/>
    </source>
</evidence>
<dbReference type="GO" id="GO:0050660">
    <property type="term" value="F:flavin adenine dinucleotide binding"/>
    <property type="evidence" value="ECO:0007669"/>
    <property type="project" value="InterPro"/>
</dbReference>